<sequence length="170" mass="18067">MITQPARDAQWQNGVANPITWSKGVMDGIDGFDIELTRLSTEGLVLVARDVPVSPSSLNIYLDNVPPGDDYFLLFLNSTPGTVYTTSQRFSILSSSAQGIYPLPPIPNVPTITISGAPDPTKAWATTFPALKANSAIGLGLLNRKESVVGMSVAMATCIMAFIIILGQAL</sequence>
<accession>A0AAW0C440</accession>
<evidence type="ECO:0000313" key="2">
    <source>
        <dbReference type="EMBL" id="KAK7033941.1"/>
    </source>
</evidence>
<protein>
    <submittedName>
        <fullName evidence="2">Uncharacterized protein</fullName>
    </submittedName>
</protein>
<keyword evidence="1" id="KW-0472">Membrane</keyword>
<reference evidence="2 3" key="1">
    <citation type="submission" date="2024-01" db="EMBL/GenBank/DDBJ databases">
        <title>A draft genome for a cacao thread blight-causing isolate of Paramarasmius palmivorus.</title>
        <authorList>
            <person name="Baruah I.K."/>
            <person name="Bukari Y."/>
            <person name="Amoako-Attah I."/>
            <person name="Meinhardt L.W."/>
            <person name="Bailey B.A."/>
            <person name="Cohen S.P."/>
        </authorList>
    </citation>
    <scope>NUCLEOTIDE SEQUENCE [LARGE SCALE GENOMIC DNA]</scope>
    <source>
        <strain evidence="2 3">GH-12</strain>
    </source>
</reference>
<comment type="caution">
    <text evidence="2">The sequence shown here is derived from an EMBL/GenBank/DDBJ whole genome shotgun (WGS) entry which is preliminary data.</text>
</comment>
<keyword evidence="1" id="KW-0812">Transmembrane</keyword>
<feature type="transmembrane region" description="Helical" evidence="1">
    <location>
        <begin position="148"/>
        <end position="169"/>
    </location>
</feature>
<keyword evidence="3" id="KW-1185">Reference proteome</keyword>
<organism evidence="2 3">
    <name type="scientific">Paramarasmius palmivorus</name>
    <dbReference type="NCBI Taxonomy" id="297713"/>
    <lineage>
        <taxon>Eukaryota</taxon>
        <taxon>Fungi</taxon>
        <taxon>Dikarya</taxon>
        <taxon>Basidiomycota</taxon>
        <taxon>Agaricomycotina</taxon>
        <taxon>Agaricomycetes</taxon>
        <taxon>Agaricomycetidae</taxon>
        <taxon>Agaricales</taxon>
        <taxon>Marasmiineae</taxon>
        <taxon>Marasmiaceae</taxon>
        <taxon>Paramarasmius</taxon>
    </lineage>
</organism>
<proteinExistence type="predicted"/>
<dbReference type="AlphaFoldDB" id="A0AAW0C440"/>
<evidence type="ECO:0000313" key="3">
    <source>
        <dbReference type="Proteomes" id="UP001383192"/>
    </source>
</evidence>
<keyword evidence="1" id="KW-1133">Transmembrane helix</keyword>
<name>A0AAW0C440_9AGAR</name>
<dbReference type="EMBL" id="JAYKXP010000059">
    <property type="protein sequence ID" value="KAK7033941.1"/>
    <property type="molecule type" value="Genomic_DNA"/>
</dbReference>
<gene>
    <name evidence="2" type="ORF">VNI00_012568</name>
</gene>
<evidence type="ECO:0000256" key="1">
    <source>
        <dbReference type="SAM" id="Phobius"/>
    </source>
</evidence>
<dbReference type="Proteomes" id="UP001383192">
    <property type="component" value="Unassembled WGS sequence"/>
</dbReference>